<feature type="domain" description="Putative Se/S carrier protein-like" evidence="1">
    <location>
        <begin position="5"/>
        <end position="70"/>
    </location>
</feature>
<dbReference type="Proteomes" id="UP000006346">
    <property type="component" value="Chromosome"/>
</dbReference>
<accession>G7W688</accession>
<dbReference type="Pfam" id="PF11823">
    <property type="entry name" value="Se_S_carrier"/>
    <property type="match status" value="1"/>
</dbReference>
<dbReference type="HOGENOM" id="CLU_167443_2_2_9"/>
<evidence type="ECO:0000313" key="3">
    <source>
        <dbReference type="Proteomes" id="UP000006346"/>
    </source>
</evidence>
<name>G7W688_DESOD</name>
<gene>
    <name evidence="2" type="ordered locus">Desor_2146</name>
</gene>
<protein>
    <recommendedName>
        <fullName evidence="1">Putative Se/S carrier protein-like domain-containing protein</fullName>
    </recommendedName>
</protein>
<proteinExistence type="predicted"/>
<dbReference type="AlphaFoldDB" id="G7W688"/>
<sequence length="81" mass="8795">MQKEIIFTFYNTNHVIAAVEVLIKGDVPVKVMSIPSAISAGCGLCLRVMPENLTRAFEAFAGNQVAVQQVFFTEGGQYTAI</sequence>
<keyword evidence="3" id="KW-1185">Reference proteome</keyword>
<reference evidence="3" key="1">
    <citation type="submission" date="2011-11" db="EMBL/GenBank/DDBJ databases">
        <title>Complete sequence of Desulfosporosinus orientis DSM 765.</title>
        <authorList>
            <person name="Lucas S."/>
            <person name="Han J."/>
            <person name="Lapidus A."/>
            <person name="Cheng J.-F."/>
            <person name="Goodwin L."/>
            <person name="Pitluck S."/>
            <person name="Peters L."/>
            <person name="Ovchinnikova G."/>
            <person name="Teshima H."/>
            <person name="Detter J.C."/>
            <person name="Han C."/>
            <person name="Tapia R."/>
            <person name="Land M."/>
            <person name="Hauser L."/>
            <person name="Kyrpides N."/>
            <person name="Ivanova N."/>
            <person name="Pagani I."/>
            <person name="Pester M."/>
            <person name="Spring S."/>
            <person name="Ollivier B."/>
            <person name="Rattei T."/>
            <person name="Klenk H.-P."/>
            <person name="Wagner M."/>
            <person name="Loy A."/>
            <person name="Woyke T."/>
        </authorList>
    </citation>
    <scope>NUCLEOTIDE SEQUENCE [LARGE SCALE GENOMIC DNA]</scope>
    <source>
        <strain evidence="3">ATCC 19365 / DSM 765 / NCIMB 8382 / VKM B-1628</strain>
    </source>
</reference>
<organism evidence="2 3">
    <name type="scientific">Desulfosporosinus orientis (strain ATCC 19365 / DSM 765 / NCIMB 8382 / VKM B-1628 / Singapore I)</name>
    <name type="common">Desulfotomaculum orientis</name>
    <dbReference type="NCBI Taxonomy" id="768706"/>
    <lineage>
        <taxon>Bacteria</taxon>
        <taxon>Bacillati</taxon>
        <taxon>Bacillota</taxon>
        <taxon>Clostridia</taxon>
        <taxon>Eubacteriales</taxon>
        <taxon>Desulfitobacteriaceae</taxon>
        <taxon>Desulfosporosinus</taxon>
    </lineage>
</organism>
<evidence type="ECO:0000313" key="2">
    <source>
        <dbReference type="EMBL" id="AET67750.1"/>
    </source>
</evidence>
<dbReference type="PATRIC" id="fig|768706.3.peg.2162"/>
<dbReference type="EMBL" id="CP003108">
    <property type="protein sequence ID" value="AET67750.1"/>
    <property type="molecule type" value="Genomic_DNA"/>
</dbReference>
<dbReference type="KEGG" id="dor:Desor_2146"/>
<evidence type="ECO:0000259" key="1">
    <source>
        <dbReference type="Pfam" id="PF11823"/>
    </source>
</evidence>
<dbReference type="InterPro" id="IPR021778">
    <property type="entry name" value="Se/S_carrier-like"/>
</dbReference>
<reference evidence="2 3" key="2">
    <citation type="journal article" date="2012" name="J. Bacteriol.">
        <title>Complete genome sequences of Desulfosporosinus orientis DSM765T, Desulfosporosinus youngiae DSM17734T, Desulfosporosinus meridiei DSM13257T, and Desulfosporosinus acidiphilus DSM22704T.</title>
        <authorList>
            <person name="Pester M."/>
            <person name="Brambilla E."/>
            <person name="Alazard D."/>
            <person name="Rattei T."/>
            <person name="Weinmaier T."/>
            <person name="Han J."/>
            <person name="Lucas S."/>
            <person name="Lapidus A."/>
            <person name="Cheng J.F."/>
            <person name="Goodwin L."/>
            <person name="Pitluck S."/>
            <person name="Peters L."/>
            <person name="Ovchinnikova G."/>
            <person name="Teshima H."/>
            <person name="Detter J.C."/>
            <person name="Han C.S."/>
            <person name="Tapia R."/>
            <person name="Land M.L."/>
            <person name="Hauser L."/>
            <person name="Kyrpides N.C."/>
            <person name="Ivanova N.N."/>
            <person name="Pagani I."/>
            <person name="Huntmann M."/>
            <person name="Wei C.L."/>
            <person name="Davenport K.W."/>
            <person name="Daligault H."/>
            <person name="Chain P.S."/>
            <person name="Chen A."/>
            <person name="Mavromatis K."/>
            <person name="Markowitz V."/>
            <person name="Szeto E."/>
            <person name="Mikhailova N."/>
            <person name="Pati A."/>
            <person name="Wagner M."/>
            <person name="Woyke T."/>
            <person name="Ollivier B."/>
            <person name="Klenk H.P."/>
            <person name="Spring S."/>
            <person name="Loy A."/>
        </authorList>
    </citation>
    <scope>NUCLEOTIDE SEQUENCE [LARGE SCALE GENOMIC DNA]</scope>
    <source>
        <strain evidence="3">ATCC 19365 / DSM 765 / NCIMB 8382 / VKM B-1628</strain>
    </source>
</reference>